<dbReference type="EMBL" id="CP065383">
    <property type="protein sequence ID" value="QPM68150.1"/>
    <property type="molecule type" value="Genomic_DNA"/>
</dbReference>
<protein>
    <submittedName>
        <fullName evidence="1">Uncharacterized protein</fullName>
    </submittedName>
</protein>
<sequence>MKRLAILFLLLAIFSLVLLTGCIETKATFTFHDDGTYDSKVVFKADKIMGGDELTFLGWQIEYIFPFLMTEYEHTFQTTKVDYSEYLEHIFAANGLDIDTFNVRPNYQFIQKDDGTYTFESIIPQLIDKVTEESKDNKVIEIEVLMPAPIDMANTTNVVDNKATWILTQADFTHENKLRIITQ</sequence>
<name>A0A7T1ALI8_ATRLM</name>
<accession>A0A7T1ALI8</accession>
<dbReference type="KEGG" id="alam:RT761_01364"/>
<reference evidence="1 2" key="1">
    <citation type="journal article" date="2021" name="Nat. Commun.">
        <title>Isolation of a member of the candidate phylum Atribacteria reveals a unique cell membrane structure.</title>
        <authorList>
            <person name="Taiki K."/>
            <person name="Nobu M.K."/>
            <person name="Kusada H."/>
            <person name="Meng X.-Y."/>
            <person name="Hosoki N."/>
            <person name="Uematsu K."/>
            <person name="Yoshioka H."/>
            <person name="Kamagata Y."/>
            <person name="Tamaki H."/>
        </authorList>
    </citation>
    <scope>NUCLEOTIDE SEQUENCE [LARGE SCALE GENOMIC DNA]</scope>
    <source>
        <strain evidence="1 2">RT761</strain>
    </source>
</reference>
<gene>
    <name evidence="1" type="ORF">RT761_01364</name>
</gene>
<proteinExistence type="predicted"/>
<dbReference type="AlphaFoldDB" id="A0A7T1ALI8"/>
<evidence type="ECO:0000313" key="2">
    <source>
        <dbReference type="Proteomes" id="UP000594463"/>
    </source>
</evidence>
<dbReference type="RefSeq" id="WP_218113309.1">
    <property type="nucleotide sequence ID" value="NZ_CP065383.1"/>
</dbReference>
<dbReference type="PROSITE" id="PS51257">
    <property type="entry name" value="PROKAR_LIPOPROTEIN"/>
    <property type="match status" value="1"/>
</dbReference>
<evidence type="ECO:0000313" key="1">
    <source>
        <dbReference type="EMBL" id="QPM68150.1"/>
    </source>
</evidence>
<keyword evidence="2" id="KW-1185">Reference proteome</keyword>
<organism evidence="1 2">
    <name type="scientific">Atribacter laminatus</name>
    <dbReference type="NCBI Taxonomy" id="2847778"/>
    <lineage>
        <taxon>Bacteria</taxon>
        <taxon>Pseudomonadati</taxon>
        <taxon>Atribacterota</taxon>
        <taxon>Atribacteria</taxon>
        <taxon>Atribacterales</taxon>
        <taxon>Atribacteraceae</taxon>
        <taxon>Atribacter</taxon>
    </lineage>
</organism>
<dbReference type="Proteomes" id="UP000594463">
    <property type="component" value="Chromosome"/>
</dbReference>